<evidence type="ECO:0000313" key="3">
    <source>
        <dbReference type="Proteomes" id="UP000276417"/>
    </source>
</evidence>
<reference evidence="2 3" key="1">
    <citation type="submission" date="2018-11" db="EMBL/GenBank/DDBJ databases">
        <title>Deinococcus shelandsis sp. nov., isolated from South Shetland Islands soil of Antarctica.</title>
        <authorList>
            <person name="Tian J."/>
        </authorList>
    </citation>
    <scope>NUCLEOTIDE SEQUENCE [LARGE SCALE GENOMIC DNA]</scope>
    <source>
        <strain evidence="2 3">S14-83T</strain>
    </source>
</reference>
<name>A0A3G8YBL3_9DEIO</name>
<organism evidence="2 3">
    <name type="scientific">Deinococcus psychrotolerans</name>
    <dbReference type="NCBI Taxonomy" id="2489213"/>
    <lineage>
        <taxon>Bacteria</taxon>
        <taxon>Thermotogati</taxon>
        <taxon>Deinococcota</taxon>
        <taxon>Deinococci</taxon>
        <taxon>Deinococcales</taxon>
        <taxon>Deinococcaceae</taxon>
        <taxon>Deinococcus</taxon>
    </lineage>
</organism>
<sequence>MDVSSRVLSELASREQALDAQIEAARQDAAREIEAAEAEAARILKEAGEQVKTLTAAREQEMAAEGVRVREEAQAQAKEEVLVAHTRSDAKMGQAVETILRAVLP</sequence>
<evidence type="ECO:0000313" key="2">
    <source>
        <dbReference type="EMBL" id="AZI42698.1"/>
    </source>
</evidence>
<keyword evidence="1" id="KW-0175">Coiled coil</keyword>
<dbReference type="KEGG" id="dph:EHF33_07990"/>
<dbReference type="Pfam" id="PF16999">
    <property type="entry name" value="V-ATPase_G_2"/>
    <property type="match status" value="1"/>
</dbReference>
<dbReference type="EMBL" id="CP034183">
    <property type="protein sequence ID" value="AZI42698.1"/>
    <property type="molecule type" value="Genomic_DNA"/>
</dbReference>
<dbReference type="RefSeq" id="WP_124869800.1">
    <property type="nucleotide sequence ID" value="NZ_CP034183.1"/>
</dbReference>
<feature type="coiled-coil region" evidence="1">
    <location>
        <begin position="8"/>
        <end position="46"/>
    </location>
</feature>
<dbReference type="Gene3D" id="1.20.5.2950">
    <property type="match status" value="1"/>
</dbReference>
<evidence type="ECO:0000256" key="1">
    <source>
        <dbReference type="SAM" id="Coils"/>
    </source>
</evidence>
<keyword evidence="3" id="KW-1185">Reference proteome</keyword>
<protein>
    <submittedName>
        <fullName evidence="2">V-type ATP synthase subunit H</fullName>
    </submittedName>
</protein>
<dbReference type="OrthoDB" id="72145at2"/>
<gene>
    <name evidence="2" type="ORF">EHF33_07990</name>
</gene>
<dbReference type="AlphaFoldDB" id="A0A3G8YBL3"/>
<accession>A0A3G8YBL3</accession>
<dbReference type="Proteomes" id="UP000276417">
    <property type="component" value="Chromosome 1"/>
</dbReference>
<proteinExistence type="predicted"/>